<dbReference type="Proteomes" id="UP001597138">
    <property type="component" value="Unassembled WGS sequence"/>
</dbReference>
<accession>A0ABW4HK75</accession>
<sequence>MNEKVFELEQRFQPYLLKNDYTFVGPENQNLLESFVQNANMIAPVVAISRELRHALGNKEATLQACRLLPAGTPLRVYIVLENDYDMLVHADIEEYCRRNKIDFQI</sequence>
<gene>
    <name evidence="1" type="ORF">ACFSC2_24345</name>
</gene>
<evidence type="ECO:0000313" key="1">
    <source>
        <dbReference type="EMBL" id="MFD1605891.1"/>
    </source>
</evidence>
<proteinExistence type="predicted"/>
<reference evidence="2" key="1">
    <citation type="journal article" date="2019" name="Int. J. Syst. Evol. Microbiol.">
        <title>The Global Catalogue of Microorganisms (GCM) 10K type strain sequencing project: providing services to taxonomists for standard genome sequencing and annotation.</title>
        <authorList>
            <consortium name="The Broad Institute Genomics Platform"/>
            <consortium name="The Broad Institute Genome Sequencing Center for Infectious Disease"/>
            <person name="Wu L."/>
            <person name="Ma J."/>
        </authorList>
    </citation>
    <scope>NUCLEOTIDE SEQUENCE [LARGE SCALE GENOMIC DNA]</scope>
    <source>
        <strain evidence="2">CCUG 70865</strain>
    </source>
</reference>
<dbReference type="RefSeq" id="WP_379813701.1">
    <property type="nucleotide sequence ID" value="NZ_JBHUDZ010000018.1"/>
</dbReference>
<comment type="caution">
    <text evidence="1">The sequence shown here is derived from an EMBL/GenBank/DDBJ whole genome shotgun (WGS) entry which is preliminary data.</text>
</comment>
<evidence type="ECO:0000313" key="2">
    <source>
        <dbReference type="Proteomes" id="UP001597138"/>
    </source>
</evidence>
<organism evidence="1 2">
    <name type="scientific">Flavobacterium artemisiae</name>
    <dbReference type="NCBI Taxonomy" id="2126556"/>
    <lineage>
        <taxon>Bacteria</taxon>
        <taxon>Pseudomonadati</taxon>
        <taxon>Bacteroidota</taxon>
        <taxon>Flavobacteriia</taxon>
        <taxon>Flavobacteriales</taxon>
        <taxon>Flavobacteriaceae</taxon>
        <taxon>Flavobacterium</taxon>
    </lineage>
</organism>
<dbReference type="EMBL" id="JBHUDZ010000018">
    <property type="protein sequence ID" value="MFD1605891.1"/>
    <property type="molecule type" value="Genomic_DNA"/>
</dbReference>
<protein>
    <submittedName>
        <fullName evidence="1">Uncharacterized protein</fullName>
    </submittedName>
</protein>
<keyword evidence="2" id="KW-1185">Reference proteome</keyword>
<name>A0ABW4HK75_9FLAO</name>